<dbReference type="SUPFAM" id="SSF51197">
    <property type="entry name" value="Clavaminate synthase-like"/>
    <property type="match status" value="1"/>
</dbReference>
<name>A0ABS4S5F2_9BACI</name>
<comment type="caution">
    <text evidence="4">The sequence shown here is derived from an EMBL/GenBank/DDBJ whole genome shotgun (WGS) entry which is preliminary data.</text>
</comment>
<evidence type="ECO:0000256" key="2">
    <source>
        <dbReference type="ARBA" id="ARBA00023002"/>
    </source>
</evidence>
<keyword evidence="3" id="KW-0408">Iron</keyword>
<dbReference type="RefSeq" id="WP_029271161.1">
    <property type="nucleotide sequence ID" value="NZ_JAGIKX010000003.1"/>
</dbReference>
<evidence type="ECO:0000313" key="4">
    <source>
        <dbReference type="EMBL" id="MBP2256724.1"/>
    </source>
</evidence>
<dbReference type="Pfam" id="PF08943">
    <property type="entry name" value="CsiD"/>
    <property type="match status" value="1"/>
</dbReference>
<keyword evidence="1" id="KW-0479">Metal-binding</keyword>
<dbReference type="NCBIfam" id="NF002814">
    <property type="entry name" value="PRK02963.1"/>
    <property type="match status" value="1"/>
</dbReference>
<reference evidence="4 5" key="1">
    <citation type="submission" date="2021-03" db="EMBL/GenBank/DDBJ databases">
        <title>Genomic Encyclopedia of Type Strains, Phase IV (KMG-IV): sequencing the most valuable type-strain genomes for metagenomic binning, comparative biology and taxonomic classification.</title>
        <authorList>
            <person name="Goeker M."/>
        </authorList>
    </citation>
    <scope>NUCLEOTIDE SEQUENCE [LARGE SCALE GENOMIC DNA]</scope>
    <source>
        <strain evidence="4 5">DSM 25790</strain>
    </source>
</reference>
<accession>A0ABS4S5F2</accession>
<organism evidence="4 5">
    <name type="scientific">Virgibacillus alimentarius</name>
    <dbReference type="NCBI Taxonomy" id="698769"/>
    <lineage>
        <taxon>Bacteria</taxon>
        <taxon>Bacillati</taxon>
        <taxon>Bacillota</taxon>
        <taxon>Bacilli</taxon>
        <taxon>Bacillales</taxon>
        <taxon>Bacillaceae</taxon>
        <taxon>Virgibacillus</taxon>
    </lineage>
</organism>
<proteinExistence type="predicted"/>
<dbReference type="Proteomes" id="UP001519294">
    <property type="component" value="Unassembled WGS sequence"/>
</dbReference>
<dbReference type="InterPro" id="IPR015038">
    <property type="entry name" value="GlaH"/>
</dbReference>
<evidence type="ECO:0000256" key="1">
    <source>
        <dbReference type="ARBA" id="ARBA00022723"/>
    </source>
</evidence>
<dbReference type="Gene3D" id="3.60.130.10">
    <property type="entry name" value="Clavaminate synthase-like"/>
    <property type="match status" value="1"/>
</dbReference>
<evidence type="ECO:0000256" key="3">
    <source>
        <dbReference type="ARBA" id="ARBA00023004"/>
    </source>
</evidence>
<evidence type="ECO:0000313" key="5">
    <source>
        <dbReference type="Proteomes" id="UP001519294"/>
    </source>
</evidence>
<protein>
    <submittedName>
        <fullName evidence="4">Protein CsiD</fullName>
    </submittedName>
</protein>
<keyword evidence="5" id="KW-1185">Reference proteome</keyword>
<dbReference type="EMBL" id="JAGIKX010000003">
    <property type="protein sequence ID" value="MBP2256724.1"/>
    <property type="molecule type" value="Genomic_DNA"/>
</dbReference>
<keyword evidence="2" id="KW-0560">Oxidoreductase</keyword>
<sequence length="313" mass="36091">MNLTKSKTTPSFVTKTDQYKVEVHPQSSRLYHITIEKEALIHFLNKVREDGQSVERLEYTPLERRIVASYLLDVLGEAFGTILKGIIHDRESGGFTLGLEGVTQDTDEYVIFSTAISHILGTPNHDAMSNKYYARFTVKHTDNSDSYLRQAYRLFTLHTDGTFVDESTDWLIMQKMHEENAVGGESRLLHLDDWKELDKYANHPLAGYKFQYKAPKSKNVDQEVNRATFFKLNDKPCICFIDQFVYPETIEQAQYLRGLSESMESDESLIELELPVGDLVALNNLFWLHGRAAFEKNPQLNRELLRQRGCFHA</sequence>
<gene>
    <name evidence="4" type="ORF">J2Z81_000666</name>
</gene>
<dbReference type="InterPro" id="IPR042098">
    <property type="entry name" value="TauD-like_sf"/>
</dbReference>